<name>A0A8H7S9H8_9FUNG</name>
<dbReference type="GO" id="GO:0003743">
    <property type="term" value="F:translation initiation factor activity"/>
    <property type="evidence" value="ECO:0007669"/>
    <property type="project" value="UniProtKB-UniRule"/>
</dbReference>
<dbReference type="PROSITE" id="PS50250">
    <property type="entry name" value="PCI"/>
    <property type="match status" value="1"/>
</dbReference>
<dbReference type="InterPro" id="IPR016020">
    <property type="entry name" value="Transl_init_fac_sub12_N_euk"/>
</dbReference>
<dbReference type="GO" id="GO:0033290">
    <property type="term" value="C:eukaryotic 48S preinitiation complex"/>
    <property type="evidence" value="ECO:0007669"/>
    <property type="project" value="UniProtKB-UniRule"/>
</dbReference>
<dbReference type="InterPro" id="IPR033464">
    <property type="entry name" value="CSN8_PSD8_EIF3K"/>
</dbReference>
<evidence type="ECO:0000256" key="2">
    <source>
        <dbReference type="ARBA" id="ARBA00022540"/>
    </source>
</evidence>
<dbReference type="InterPro" id="IPR036388">
    <property type="entry name" value="WH-like_DNA-bd_sf"/>
</dbReference>
<dbReference type="Pfam" id="PF10075">
    <property type="entry name" value="CSN8_PSD8_EIF3K"/>
    <property type="match status" value="1"/>
</dbReference>
<comment type="caution">
    <text evidence="6">The sequence shown here is derived from an EMBL/GenBank/DDBJ whole genome shotgun (WGS) entry which is preliminary data.</text>
</comment>
<dbReference type="Gene3D" id="1.25.40.250">
    <property type="entry name" value="ARM repeat, domain 1"/>
    <property type="match status" value="1"/>
</dbReference>
<dbReference type="Proteomes" id="UP000646827">
    <property type="component" value="Unassembled WGS sequence"/>
</dbReference>
<dbReference type="OrthoDB" id="337745at2759"/>
<comment type="similarity">
    <text evidence="4">Belongs to the eIF-3 subunit K family.</text>
</comment>
<evidence type="ECO:0000256" key="1">
    <source>
        <dbReference type="ARBA" id="ARBA00022490"/>
    </source>
</evidence>
<dbReference type="PANTHER" id="PTHR13022:SF0">
    <property type="entry name" value="EUKARYOTIC TRANSLATION INITIATION FACTOR 3 SUBUNIT K"/>
    <property type="match status" value="1"/>
</dbReference>
<evidence type="ECO:0000313" key="6">
    <source>
        <dbReference type="EMBL" id="KAG2224187.1"/>
    </source>
</evidence>
<evidence type="ECO:0000256" key="4">
    <source>
        <dbReference type="HAMAP-Rule" id="MF_03010"/>
    </source>
</evidence>
<dbReference type="HAMAP" id="MF_03010">
    <property type="entry name" value="eIF3k"/>
    <property type="match status" value="1"/>
</dbReference>
<dbReference type="SUPFAM" id="SSF48371">
    <property type="entry name" value="ARM repeat"/>
    <property type="match status" value="1"/>
</dbReference>
<dbReference type="InterPro" id="IPR036390">
    <property type="entry name" value="WH_DNA-bd_sf"/>
</dbReference>
<dbReference type="Gene3D" id="1.10.10.10">
    <property type="entry name" value="Winged helix-like DNA-binding domain superfamily/Winged helix DNA-binding domain"/>
    <property type="match status" value="1"/>
</dbReference>
<comment type="subcellular location">
    <subcellularLocation>
        <location evidence="4">Cytoplasm</location>
    </subcellularLocation>
</comment>
<dbReference type="GO" id="GO:0043022">
    <property type="term" value="F:ribosome binding"/>
    <property type="evidence" value="ECO:0007669"/>
    <property type="project" value="InterPro"/>
</dbReference>
<dbReference type="InterPro" id="IPR016024">
    <property type="entry name" value="ARM-type_fold"/>
</dbReference>
<gene>
    <name evidence="6" type="ORF">INT45_001305</name>
</gene>
<keyword evidence="3 4" id="KW-0648">Protein biosynthesis</keyword>
<feature type="domain" description="PCI" evidence="5">
    <location>
        <begin position="42"/>
        <end position="202"/>
    </location>
</feature>
<evidence type="ECO:0000259" key="5">
    <source>
        <dbReference type="PROSITE" id="PS50250"/>
    </source>
</evidence>
<comment type="function">
    <text evidence="4">Component of the eukaryotic translation initiation factor 3 (eIF-3) complex, which is involved in protein synthesis of a specialized repertoire of mRNAs and, together with other initiation factors, stimulates binding of mRNA and methionyl-tRNAi to the 40S ribosome. The eIF-3 complex specifically targets and initiates translation of a subset of mRNAs involved in cell proliferation.</text>
</comment>
<dbReference type="InterPro" id="IPR009374">
    <property type="entry name" value="eIF3k"/>
</dbReference>
<dbReference type="PANTHER" id="PTHR13022">
    <property type="entry name" value="EUKARYOTIC TRANSLATION INITIATION FACTOR 3 SUBUNIT 11"/>
    <property type="match status" value="1"/>
</dbReference>
<keyword evidence="7" id="KW-1185">Reference proteome</keyword>
<proteinExistence type="inferred from homology"/>
<keyword evidence="2 4" id="KW-0396">Initiation factor</keyword>
<dbReference type="SUPFAM" id="SSF46785">
    <property type="entry name" value="Winged helix' DNA-binding domain"/>
    <property type="match status" value="1"/>
</dbReference>
<evidence type="ECO:0000256" key="3">
    <source>
        <dbReference type="ARBA" id="ARBA00022917"/>
    </source>
</evidence>
<dbReference type="GO" id="GO:0001732">
    <property type="term" value="P:formation of cytoplasmic translation initiation complex"/>
    <property type="evidence" value="ECO:0007669"/>
    <property type="project" value="UniProtKB-UniRule"/>
</dbReference>
<keyword evidence="1 4" id="KW-0963">Cytoplasm</keyword>
<dbReference type="GO" id="GO:0003723">
    <property type="term" value="F:RNA binding"/>
    <property type="evidence" value="ECO:0007669"/>
    <property type="project" value="UniProtKB-UniRule"/>
</dbReference>
<dbReference type="GO" id="GO:0006446">
    <property type="term" value="P:regulation of translational initiation"/>
    <property type="evidence" value="ECO:0007669"/>
    <property type="project" value="InterPro"/>
</dbReference>
<accession>A0A8H7S9H8</accession>
<dbReference type="FunFam" id="1.25.40.250:FF:000001">
    <property type="entry name" value="Eukaryotic translation initiation factor 3 subunit K"/>
    <property type="match status" value="1"/>
</dbReference>
<dbReference type="GO" id="GO:0005852">
    <property type="term" value="C:eukaryotic translation initiation factor 3 complex"/>
    <property type="evidence" value="ECO:0007669"/>
    <property type="project" value="UniProtKB-UniRule"/>
</dbReference>
<evidence type="ECO:0000313" key="7">
    <source>
        <dbReference type="Proteomes" id="UP000646827"/>
    </source>
</evidence>
<organism evidence="6 7">
    <name type="scientific">Circinella minor</name>
    <dbReference type="NCBI Taxonomy" id="1195481"/>
    <lineage>
        <taxon>Eukaryota</taxon>
        <taxon>Fungi</taxon>
        <taxon>Fungi incertae sedis</taxon>
        <taxon>Mucoromycota</taxon>
        <taxon>Mucoromycotina</taxon>
        <taxon>Mucoromycetes</taxon>
        <taxon>Mucorales</taxon>
        <taxon>Lichtheimiaceae</taxon>
        <taxon>Circinella</taxon>
    </lineage>
</organism>
<dbReference type="GO" id="GO:0016282">
    <property type="term" value="C:eukaryotic 43S preinitiation complex"/>
    <property type="evidence" value="ECO:0007669"/>
    <property type="project" value="UniProtKB-UniRule"/>
</dbReference>
<reference evidence="6 7" key="1">
    <citation type="submission" date="2020-12" db="EMBL/GenBank/DDBJ databases">
        <title>Metabolic potential, ecology and presence of endohyphal bacteria is reflected in genomic diversity of Mucoromycotina.</title>
        <authorList>
            <person name="Muszewska A."/>
            <person name="Okrasinska A."/>
            <person name="Steczkiewicz K."/>
            <person name="Drgas O."/>
            <person name="Orlowska M."/>
            <person name="Perlinska-Lenart U."/>
            <person name="Aleksandrzak-Piekarczyk T."/>
            <person name="Szatraj K."/>
            <person name="Zielenkiewicz U."/>
            <person name="Pilsyk S."/>
            <person name="Malc E."/>
            <person name="Mieczkowski P."/>
            <person name="Kruszewska J.S."/>
            <person name="Biernat P."/>
            <person name="Pawlowska J."/>
        </authorList>
    </citation>
    <scope>NUCLEOTIDE SEQUENCE [LARGE SCALE GENOMIC DNA]</scope>
    <source>
        <strain evidence="6 7">CBS 142.35</strain>
    </source>
</reference>
<dbReference type="EMBL" id="JAEPRB010000047">
    <property type="protein sequence ID" value="KAG2224187.1"/>
    <property type="molecule type" value="Genomic_DNA"/>
</dbReference>
<sequence>MAASVERPQTIQTMIDGVERYNPENTEVLEEYLAGQCKNGEYDLVANLVLLKLYQFNPQLSKVPVIVNVLAKSLTAIPKPDYNLCMYLLTDYVDVDEVKRLTHLQQLLEQSRYAEFWSTLEKDKELVKDIVGFEDAIRQVIAHVVSMSYQTIAASVLESYLALKGDAFKQYCEKQEWQLSGSTVSIPINKDNEAKTVVVRENIKFEQFTKVIGHSNEM</sequence>
<dbReference type="InterPro" id="IPR000717">
    <property type="entry name" value="PCI_dom"/>
</dbReference>
<comment type="subunit">
    <text evidence="4">Component of the eukaryotic translation initiation factor 3 (eIF-3) complex.</text>
</comment>
<dbReference type="AlphaFoldDB" id="A0A8H7S9H8"/>
<protein>
    <recommendedName>
        <fullName evidence="4">Eukaryotic translation initiation factor 3 subunit K</fullName>
        <shortName evidence="4">eIF3k</shortName>
    </recommendedName>
    <alternativeName>
        <fullName evidence="4">eIF-3 p25</fullName>
    </alternativeName>
</protein>